<proteinExistence type="predicted"/>
<organism evidence="1 2">
    <name type="scientific">Pseudomonas fragi</name>
    <dbReference type="NCBI Taxonomy" id="296"/>
    <lineage>
        <taxon>Bacteria</taxon>
        <taxon>Pseudomonadati</taxon>
        <taxon>Pseudomonadota</taxon>
        <taxon>Gammaproteobacteria</taxon>
        <taxon>Pseudomonadales</taxon>
        <taxon>Pseudomonadaceae</taxon>
        <taxon>Pseudomonas</taxon>
    </lineage>
</organism>
<dbReference type="RefSeq" id="WP_095029049.1">
    <property type="nucleotide sequence ID" value="NZ_NQKL01000006.1"/>
</dbReference>
<sequence length="72" mass="8123">MASFESIQRRIDTRLLQAQKNLEAIALNNQGGLEDMARFLDASRKVAITSFSVNEQTRFKHSLTKSIIDAVQ</sequence>
<dbReference type="AlphaFoldDB" id="A0A266LVR0"/>
<dbReference type="InterPro" id="IPR009371">
    <property type="entry name" value="T3SS_HrpF"/>
</dbReference>
<comment type="caution">
    <text evidence="1">The sequence shown here is derived from an EMBL/GenBank/DDBJ whole genome shotgun (WGS) entry which is preliminary data.</text>
</comment>
<accession>A0A266LVR0</accession>
<evidence type="ECO:0000313" key="1">
    <source>
        <dbReference type="EMBL" id="OZY42124.1"/>
    </source>
</evidence>
<dbReference type="Proteomes" id="UP000216113">
    <property type="component" value="Unassembled WGS sequence"/>
</dbReference>
<gene>
    <name evidence="1" type="ORF">CJF43_10055</name>
</gene>
<protein>
    <submittedName>
        <fullName evidence="1">Type III secretion protein HrpF</fullName>
    </submittedName>
</protein>
<dbReference type="EMBL" id="NQKL01000006">
    <property type="protein sequence ID" value="OZY42124.1"/>
    <property type="molecule type" value="Genomic_DNA"/>
</dbReference>
<dbReference type="Pfam" id="PF06266">
    <property type="entry name" value="HrpF"/>
    <property type="match status" value="1"/>
</dbReference>
<evidence type="ECO:0000313" key="2">
    <source>
        <dbReference type="Proteomes" id="UP000216113"/>
    </source>
</evidence>
<reference evidence="1 2" key="1">
    <citation type="submission" date="2017-08" db="EMBL/GenBank/DDBJ databases">
        <title>Genomic and metabolic characterisation of spoilage-associated Pseudomonas species.</title>
        <authorList>
            <person name="Stanborough T."/>
            <person name="Fegan N."/>
            <person name="Powell S.M."/>
            <person name="Singh T."/>
            <person name="Tamplin M.L."/>
            <person name="Chandry P.S."/>
        </authorList>
    </citation>
    <scope>NUCLEOTIDE SEQUENCE [LARGE SCALE GENOMIC DNA]</scope>
    <source>
        <strain evidence="1 2">F1820</strain>
    </source>
</reference>
<name>A0A266LVR0_PSEFR</name>